<evidence type="ECO:0000256" key="1">
    <source>
        <dbReference type="ARBA" id="ARBA00004429"/>
    </source>
</evidence>
<dbReference type="InterPro" id="IPR003660">
    <property type="entry name" value="HAMP_dom"/>
</dbReference>
<dbReference type="CDD" id="cd06225">
    <property type="entry name" value="HAMP"/>
    <property type="match status" value="1"/>
</dbReference>
<dbReference type="GO" id="GO:0005886">
    <property type="term" value="C:plasma membrane"/>
    <property type="evidence" value="ECO:0007669"/>
    <property type="project" value="UniProtKB-SubCell"/>
</dbReference>
<evidence type="ECO:0000256" key="3">
    <source>
        <dbReference type="ARBA" id="ARBA00023224"/>
    </source>
</evidence>
<dbReference type="Pfam" id="PF00015">
    <property type="entry name" value="MCPsignal"/>
    <property type="match status" value="1"/>
</dbReference>
<dbReference type="GO" id="GO:0007165">
    <property type="term" value="P:signal transduction"/>
    <property type="evidence" value="ECO:0007669"/>
    <property type="project" value="UniProtKB-KW"/>
</dbReference>
<evidence type="ECO:0000313" key="11">
    <source>
        <dbReference type="EMBL" id="SHO61111.1"/>
    </source>
</evidence>
<keyword evidence="3 5" id="KW-0807">Transducer</keyword>
<keyword evidence="2" id="KW-1003">Cell membrane</keyword>
<dbReference type="PANTHER" id="PTHR32089:SF112">
    <property type="entry name" value="LYSOZYME-LIKE PROTEIN-RELATED"/>
    <property type="match status" value="1"/>
</dbReference>
<evidence type="ECO:0000259" key="10">
    <source>
        <dbReference type="PROSITE" id="PS50885"/>
    </source>
</evidence>
<organism evidence="11 12">
    <name type="scientific">Pseudoxanthobacter soli DSM 19599</name>
    <dbReference type="NCBI Taxonomy" id="1123029"/>
    <lineage>
        <taxon>Bacteria</taxon>
        <taxon>Pseudomonadati</taxon>
        <taxon>Pseudomonadota</taxon>
        <taxon>Alphaproteobacteria</taxon>
        <taxon>Hyphomicrobiales</taxon>
        <taxon>Segnochrobactraceae</taxon>
        <taxon>Pseudoxanthobacter</taxon>
    </lineage>
</organism>
<dbReference type="Proteomes" id="UP000186406">
    <property type="component" value="Unassembled WGS sequence"/>
</dbReference>
<dbReference type="AlphaFoldDB" id="A0A1M7Z882"/>
<dbReference type="PROSITE" id="PS50885">
    <property type="entry name" value="HAMP"/>
    <property type="match status" value="1"/>
</dbReference>
<dbReference type="PROSITE" id="PS50111">
    <property type="entry name" value="CHEMOTAXIS_TRANSDUC_2"/>
    <property type="match status" value="1"/>
</dbReference>
<dbReference type="SMART" id="SM00304">
    <property type="entry name" value="HAMP"/>
    <property type="match status" value="1"/>
</dbReference>
<comment type="similarity">
    <text evidence="4">Belongs to the methyl-accepting chemotaxis (MCP) protein family.</text>
</comment>
<dbReference type="Pfam" id="PF00672">
    <property type="entry name" value="HAMP"/>
    <property type="match status" value="1"/>
</dbReference>
<comment type="subcellular location">
    <subcellularLocation>
        <location evidence="1">Cell inner membrane</location>
        <topology evidence="1">Multi-pass membrane protein</topology>
    </subcellularLocation>
</comment>
<evidence type="ECO:0000256" key="6">
    <source>
        <dbReference type="SAM" id="Phobius"/>
    </source>
</evidence>
<keyword evidence="6" id="KW-0812">Transmembrane</keyword>
<evidence type="ECO:0000256" key="4">
    <source>
        <dbReference type="ARBA" id="ARBA00029447"/>
    </source>
</evidence>
<evidence type="ECO:0000256" key="5">
    <source>
        <dbReference type="PROSITE-ProRule" id="PRU00284"/>
    </source>
</evidence>
<dbReference type="PROSITE" id="PS50192">
    <property type="entry name" value="T_SNARE"/>
    <property type="match status" value="1"/>
</dbReference>
<feature type="signal peptide" evidence="7">
    <location>
        <begin position="1"/>
        <end position="24"/>
    </location>
</feature>
<evidence type="ECO:0000259" key="8">
    <source>
        <dbReference type="PROSITE" id="PS50111"/>
    </source>
</evidence>
<keyword evidence="6" id="KW-0472">Membrane</keyword>
<proteinExistence type="inferred from homology"/>
<dbReference type="STRING" id="1123029.SAMN02745172_00588"/>
<reference evidence="11 12" key="1">
    <citation type="submission" date="2016-12" db="EMBL/GenBank/DDBJ databases">
        <authorList>
            <person name="Song W.-J."/>
            <person name="Kurnit D.M."/>
        </authorList>
    </citation>
    <scope>NUCLEOTIDE SEQUENCE [LARGE SCALE GENOMIC DNA]</scope>
    <source>
        <strain evidence="11 12">DSM 19599</strain>
    </source>
</reference>
<sequence>MHLTIGRKIGLVLGLLAAAAAALAAFSVVQLSAERARGDLIETRWGAAYQAMSLAEAIQSAVVQATAVYTAEDKDAAKPKFEALQGALKHVEALRKPFFAAVGDQLNEKDRRVLENALTEFLAYQEDTAKLGLDVSPAAALIQATDEPTIQSRERMVASIGKLAELELQTLAADRAEAATARQQAVVALVAIPAVGIVVALIAAWWISANLIQRPLHRLKGATTQLAGNDLDAEVPFEGRRDEIGEMADAIRVMQTALLEKRRLDEAAREQAEIERRRMMALADASRAFEEEAQSALEEFLATASEMESAAATMEDASEQAREQAGVVANAAYQAAEAVNTIAASSEELSYTANHIQSRIDYTNQIAANALKETRENSATMRQFASAAQEIGEVADMIAGIAGQTNLLALNATIEAARAGEAGKGFAVVANEVKALAGQTKTATEKIAAQIANVQAITEDVMQAIAAIEGRIEQMHEVAADVATATHQQGQASQTIASGMAQAAAEAKTVSSSIGHVRQATEANNMEASKVRSVTANLHRSSQVLTDAVQQFLSRVQTA</sequence>
<feature type="domain" description="Methyl-accepting transducer" evidence="8">
    <location>
        <begin position="303"/>
        <end position="539"/>
    </location>
</feature>
<dbReference type="EMBL" id="FRXO01000001">
    <property type="protein sequence ID" value="SHO61111.1"/>
    <property type="molecule type" value="Genomic_DNA"/>
</dbReference>
<dbReference type="InterPro" id="IPR004089">
    <property type="entry name" value="MCPsignal_dom"/>
</dbReference>
<dbReference type="Gene3D" id="6.10.340.10">
    <property type="match status" value="1"/>
</dbReference>
<evidence type="ECO:0000259" key="9">
    <source>
        <dbReference type="PROSITE" id="PS50192"/>
    </source>
</evidence>
<dbReference type="PANTHER" id="PTHR32089">
    <property type="entry name" value="METHYL-ACCEPTING CHEMOTAXIS PROTEIN MCPB"/>
    <property type="match status" value="1"/>
</dbReference>
<feature type="domain" description="T-SNARE coiled-coil homology" evidence="9">
    <location>
        <begin position="455"/>
        <end position="517"/>
    </location>
</feature>
<name>A0A1M7Z882_9HYPH</name>
<feature type="transmembrane region" description="Helical" evidence="6">
    <location>
        <begin position="185"/>
        <end position="208"/>
    </location>
</feature>
<dbReference type="Gene3D" id="1.10.287.950">
    <property type="entry name" value="Methyl-accepting chemotaxis protein"/>
    <property type="match status" value="1"/>
</dbReference>
<feature type="domain" description="HAMP" evidence="10">
    <location>
        <begin position="210"/>
        <end position="263"/>
    </location>
</feature>
<gene>
    <name evidence="11" type="ORF">SAMN02745172_00588</name>
</gene>
<keyword evidence="12" id="KW-1185">Reference proteome</keyword>
<evidence type="ECO:0000313" key="12">
    <source>
        <dbReference type="Proteomes" id="UP000186406"/>
    </source>
</evidence>
<dbReference type="SUPFAM" id="SSF58104">
    <property type="entry name" value="Methyl-accepting chemotaxis protein (MCP) signaling domain"/>
    <property type="match status" value="1"/>
</dbReference>
<evidence type="ECO:0000256" key="7">
    <source>
        <dbReference type="SAM" id="SignalP"/>
    </source>
</evidence>
<dbReference type="InterPro" id="IPR000727">
    <property type="entry name" value="T_SNARE_dom"/>
</dbReference>
<evidence type="ECO:0000256" key="2">
    <source>
        <dbReference type="ARBA" id="ARBA00022519"/>
    </source>
</evidence>
<keyword evidence="2" id="KW-0997">Cell inner membrane</keyword>
<accession>A0A1M7Z882</accession>
<keyword evidence="7" id="KW-0732">Signal</keyword>
<dbReference type="SMART" id="SM00283">
    <property type="entry name" value="MA"/>
    <property type="match status" value="1"/>
</dbReference>
<protein>
    <submittedName>
        <fullName evidence="11">Methyl-accepting chemotaxis protein</fullName>
    </submittedName>
</protein>
<keyword evidence="6" id="KW-1133">Transmembrane helix</keyword>
<feature type="chain" id="PRO_5009929960" evidence="7">
    <location>
        <begin position="25"/>
        <end position="559"/>
    </location>
</feature>